<sequence>MNATEQLREPILSAVNMSRLKNEEEALVKSEIVKPLDVLSRQEGFHRRRTGGQGLGFIEEGDEGEGSLLEKEDGRGVQDSIILI</sequence>
<gene>
    <name evidence="1" type="ORF">L6452_13897</name>
</gene>
<organism evidence="1 2">
    <name type="scientific">Arctium lappa</name>
    <name type="common">Greater burdock</name>
    <name type="synonym">Lappa major</name>
    <dbReference type="NCBI Taxonomy" id="4217"/>
    <lineage>
        <taxon>Eukaryota</taxon>
        <taxon>Viridiplantae</taxon>
        <taxon>Streptophyta</taxon>
        <taxon>Embryophyta</taxon>
        <taxon>Tracheophyta</taxon>
        <taxon>Spermatophyta</taxon>
        <taxon>Magnoliopsida</taxon>
        <taxon>eudicotyledons</taxon>
        <taxon>Gunneridae</taxon>
        <taxon>Pentapetalae</taxon>
        <taxon>asterids</taxon>
        <taxon>campanulids</taxon>
        <taxon>Asterales</taxon>
        <taxon>Asteraceae</taxon>
        <taxon>Carduoideae</taxon>
        <taxon>Cardueae</taxon>
        <taxon>Arctiinae</taxon>
        <taxon>Arctium</taxon>
    </lineage>
</organism>
<protein>
    <submittedName>
        <fullName evidence="1">Uncharacterized protein</fullName>
    </submittedName>
</protein>
<accession>A0ACB9CJF3</accession>
<comment type="caution">
    <text evidence="1">The sequence shown here is derived from an EMBL/GenBank/DDBJ whole genome shotgun (WGS) entry which is preliminary data.</text>
</comment>
<keyword evidence="2" id="KW-1185">Reference proteome</keyword>
<reference evidence="2" key="1">
    <citation type="journal article" date="2022" name="Mol. Ecol. Resour.">
        <title>The genomes of chicory, endive, great burdock and yacon provide insights into Asteraceae palaeo-polyploidization history and plant inulin production.</title>
        <authorList>
            <person name="Fan W."/>
            <person name="Wang S."/>
            <person name="Wang H."/>
            <person name="Wang A."/>
            <person name="Jiang F."/>
            <person name="Liu H."/>
            <person name="Zhao H."/>
            <person name="Xu D."/>
            <person name="Zhang Y."/>
        </authorList>
    </citation>
    <scope>NUCLEOTIDE SEQUENCE [LARGE SCALE GENOMIC DNA]</scope>
    <source>
        <strain evidence="2">cv. Niubang</strain>
    </source>
</reference>
<dbReference type="EMBL" id="CM042050">
    <property type="protein sequence ID" value="KAI3734429.1"/>
    <property type="molecule type" value="Genomic_DNA"/>
</dbReference>
<reference evidence="1 2" key="2">
    <citation type="journal article" date="2022" name="Mol. Ecol. Resour.">
        <title>The genomes of chicory, endive, great burdock and yacon provide insights into Asteraceae paleo-polyploidization history and plant inulin production.</title>
        <authorList>
            <person name="Fan W."/>
            <person name="Wang S."/>
            <person name="Wang H."/>
            <person name="Wang A."/>
            <person name="Jiang F."/>
            <person name="Liu H."/>
            <person name="Zhao H."/>
            <person name="Xu D."/>
            <person name="Zhang Y."/>
        </authorList>
    </citation>
    <scope>NUCLEOTIDE SEQUENCE [LARGE SCALE GENOMIC DNA]</scope>
    <source>
        <strain evidence="2">cv. Niubang</strain>
    </source>
</reference>
<dbReference type="Proteomes" id="UP001055879">
    <property type="component" value="Linkage Group LG04"/>
</dbReference>
<evidence type="ECO:0000313" key="2">
    <source>
        <dbReference type="Proteomes" id="UP001055879"/>
    </source>
</evidence>
<evidence type="ECO:0000313" key="1">
    <source>
        <dbReference type="EMBL" id="KAI3734429.1"/>
    </source>
</evidence>
<proteinExistence type="predicted"/>
<name>A0ACB9CJF3_ARCLA</name>